<dbReference type="GO" id="GO:0051119">
    <property type="term" value="F:sugar transmembrane transporter activity"/>
    <property type="evidence" value="ECO:0007669"/>
    <property type="project" value="InterPro"/>
</dbReference>
<keyword evidence="4 9" id="KW-0762">Sugar transport</keyword>
<comment type="similarity">
    <text evidence="2 9">Belongs to the SWEET sugar transporter family.</text>
</comment>
<dbReference type="InterPro" id="IPR047664">
    <property type="entry name" value="SWEET"/>
</dbReference>
<feature type="transmembrane region" description="Helical" evidence="9">
    <location>
        <begin position="102"/>
        <end position="121"/>
    </location>
</feature>
<evidence type="ECO:0000256" key="6">
    <source>
        <dbReference type="ARBA" id="ARBA00022737"/>
    </source>
</evidence>
<evidence type="ECO:0000256" key="2">
    <source>
        <dbReference type="ARBA" id="ARBA00007809"/>
    </source>
</evidence>
<dbReference type="Gene3D" id="1.20.1280.290">
    <property type="match status" value="2"/>
</dbReference>
<evidence type="ECO:0000256" key="7">
    <source>
        <dbReference type="ARBA" id="ARBA00022989"/>
    </source>
</evidence>
<dbReference type="GO" id="GO:0016020">
    <property type="term" value="C:membrane"/>
    <property type="evidence" value="ECO:0007669"/>
    <property type="project" value="InterPro"/>
</dbReference>
<sequence>MVSKDTARTLVGILGNITALMLFVSPLPTFIRIWKKGSVEQYSAAPYLGTLINCGLWGLYGLPMVHPHTLLIITINATGIVIELLYLLFFVMYSDPKKRLRVLLVLLSEFVFVAIVAFVLLHVVHSTQLRSTIAGSIGALGNIIMYASPLSVMKLVITTRSVEYMPLFLSLASFANGICWTCYAVIRFDPFIAAPNGLGTLFGLAQLILYATFYKATKQQMAATTHGNGKGEMGLAEMALQS</sequence>
<dbReference type="InterPro" id="IPR004316">
    <property type="entry name" value="SWEET_rpt"/>
</dbReference>
<feature type="transmembrane region" description="Helical" evidence="9">
    <location>
        <begin position="164"/>
        <end position="186"/>
    </location>
</feature>
<dbReference type="EMBL" id="CM018046">
    <property type="protein sequence ID" value="KAA8526120.1"/>
    <property type="molecule type" value="Genomic_DNA"/>
</dbReference>
<comment type="subcellular location">
    <subcellularLocation>
        <location evidence="1">Endomembrane system</location>
        <topology evidence="1">Multi-pass membrane protein</topology>
    </subcellularLocation>
</comment>
<protein>
    <recommendedName>
        <fullName evidence="9">Bidirectional sugar transporter SWEET</fullName>
    </recommendedName>
</protein>
<feature type="transmembrane region" description="Helical" evidence="9">
    <location>
        <begin position="6"/>
        <end position="24"/>
    </location>
</feature>
<accession>A0A5J5A6M7</accession>
<evidence type="ECO:0000256" key="5">
    <source>
        <dbReference type="ARBA" id="ARBA00022692"/>
    </source>
</evidence>
<evidence type="ECO:0000256" key="4">
    <source>
        <dbReference type="ARBA" id="ARBA00022597"/>
    </source>
</evidence>
<comment type="caution">
    <text evidence="9">Lacks conserved residue(s) required for the propagation of feature annotation.</text>
</comment>
<dbReference type="Pfam" id="PF03083">
    <property type="entry name" value="MtN3_slv"/>
    <property type="match status" value="2"/>
</dbReference>
<organism evidence="10 11">
    <name type="scientific">Nyssa sinensis</name>
    <dbReference type="NCBI Taxonomy" id="561372"/>
    <lineage>
        <taxon>Eukaryota</taxon>
        <taxon>Viridiplantae</taxon>
        <taxon>Streptophyta</taxon>
        <taxon>Embryophyta</taxon>
        <taxon>Tracheophyta</taxon>
        <taxon>Spermatophyta</taxon>
        <taxon>Magnoliopsida</taxon>
        <taxon>eudicotyledons</taxon>
        <taxon>Gunneridae</taxon>
        <taxon>Pentapetalae</taxon>
        <taxon>asterids</taxon>
        <taxon>Cornales</taxon>
        <taxon>Nyssaceae</taxon>
        <taxon>Nyssa</taxon>
    </lineage>
</organism>
<keyword evidence="6" id="KW-0677">Repeat</keyword>
<dbReference type="FunFam" id="1.20.1280.290:FF:000001">
    <property type="entry name" value="Bidirectional sugar transporter SWEET"/>
    <property type="match status" value="1"/>
</dbReference>
<dbReference type="GO" id="GO:0051260">
    <property type="term" value="P:protein homooligomerization"/>
    <property type="evidence" value="ECO:0007669"/>
    <property type="project" value="UniProtKB-ARBA"/>
</dbReference>
<keyword evidence="11" id="KW-1185">Reference proteome</keyword>
<evidence type="ECO:0000313" key="10">
    <source>
        <dbReference type="EMBL" id="KAA8526120.1"/>
    </source>
</evidence>
<gene>
    <name evidence="10" type="ORF">F0562_007780</name>
</gene>
<dbReference type="PANTHER" id="PTHR10791">
    <property type="entry name" value="RAG1-ACTIVATING PROTEIN 1"/>
    <property type="match status" value="1"/>
</dbReference>
<reference evidence="10 11" key="1">
    <citation type="submission" date="2019-09" db="EMBL/GenBank/DDBJ databases">
        <title>A chromosome-level genome assembly of the Chinese tupelo Nyssa sinensis.</title>
        <authorList>
            <person name="Yang X."/>
            <person name="Kang M."/>
            <person name="Yang Y."/>
            <person name="Xiong H."/>
            <person name="Wang M."/>
            <person name="Zhang Z."/>
            <person name="Wang Z."/>
            <person name="Wu H."/>
            <person name="Ma T."/>
            <person name="Liu J."/>
            <person name="Xi Z."/>
        </authorList>
    </citation>
    <scope>NUCLEOTIDE SEQUENCE [LARGE SCALE GENOMIC DNA]</scope>
    <source>
        <strain evidence="10">J267</strain>
        <tissue evidence="10">Leaf</tissue>
    </source>
</reference>
<proteinExistence type="inferred from homology"/>
<evidence type="ECO:0000256" key="1">
    <source>
        <dbReference type="ARBA" id="ARBA00004127"/>
    </source>
</evidence>
<feature type="transmembrane region" description="Helical" evidence="9">
    <location>
        <begin position="192"/>
        <end position="213"/>
    </location>
</feature>
<dbReference type="GO" id="GO:0012505">
    <property type="term" value="C:endomembrane system"/>
    <property type="evidence" value="ECO:0007669"/>
    <property type="project" value="UniProtKB-SubCell"/>
</dbReference>
<dbReference type="PANTHER" id="PTHR10791:SF130">
    <property type="entry name" value="BIDIRECTIONAL SUGAR TRANSPORTER SWEET6-RELATED"/>
    <property type="match status" value="1"/>
</dbReference>
<dbReference type="AlphaFoldDB" id="A0A5J5A6M7"/>
<dbReference type="Proteomes" id="UP000325577">
    <property type="component" value="Linkage Group LG3"/>
</dbReference>
<name>A0A5J5A6M7_9ASTE</name>
<evidence type="ECO:0000256" key="8">
    <source>
        <dbReference type="ARBA" id="ARBA00023136"/>
    </source>
</evidence>
<dbReference type="FunFam" id="1.20.1280.290:FF:000002">
    <property type="entry name" value="Bidirectional sugar transporter SWEET"/>
    <property type="match status" value="1"/>
</dbReference>
<keyword evidence="5 9" id="KW-0812">Transmembrane</keyword>
<dbReference type="OrthoDB" id="409725at2759"/>
<feature type="transmembrane region" description="Helical" evidence="9">
    <location>
        <begin position="133"/>
        <end position="152"/>
    </location>
</feature>
<keyword evidence="8 9" id="KW-0472">Membrane</keyword>
<comment type="function">
    <text evidence="9">Mediates both low-affinity uptake and efflux of sugar across the membrane.</text>
</comment>
<keyword evidence="7 9" id="KW-1133">Transmembrane helix</keyword>
<evidence type="ECO:0000256" key="3">
    <source>
        <dbReference type="ARBA" id="ARBA00022448"/>
    </source>
</evidence>
<evidence type="ECO:0000256" key="9">
    <source>
        <dbReference type="RuleBase" id="RU910715"/>
    </source>
</evidence>
<evidence type="ECO:0000313" key="11">
    <source>
        <dbReference type="Proteomes" id="UP000325577"/>
    </source>
</evidence>
<keyword evidence="3 9" id="KW-0813">Transport</keyword>
<feature type="transmembrane region" description="Helical" evidence="9">
    <location>
        <begin position="68"/>
        <end position="90"/>
    </location>
</feature>